<sequence length="265" mass="28509">MKLKLLLGSLMLTAVSANAQLASINETFQSFITGPAGPAAAWPQNNWNRVQDTTNGPWVYASGTTNKYVQYYSFSAPNTAGYLITPQIVAPDGTKTLAFTAAITSGSASGATGTIQVGLVNSITDMTSFTPVGNIINLTPENTQYTFTVPVSANQYIAFKITGSAMHTAIQIDDVLYNNSTLGVADQVKSENEVKFAVNADNTALEFVTQKDPKKIQIYSALGQKTTEGKLNRQQFDISTLQSGVYYTVIETAEGKTIKSKFIKK</sequence>
<comment type="caution">
    <text evidence="4">The sequence shown here is derived from an EMBL/GenBank/DDBJ whole genome shotgun (WGS) entry which is preliminary data.</text>
</comment>
<feature type="signal peptide" evidence="2">
    <location>
        <begin position="1"/>
        <end position="19"/>
    </location>
</feature>
<evidence type="ECO:0000313" key="5">
    <source>
        <dbReference type="Proteomes" id="UP000256769"/>
    </source>
</evidence>
<evidence type="ECO:0000256" key="1">
    <source>
        <dbReference type="ARBA" id="ARBA00022729"/>
    </source>
</evidence>
<proteinExistence type="predicted"/>
<dbReference type="OrthoDB" id="1273458at2"/>
<keyword evidence="5" id="KW-1185">Reference proteome</keyword>
<evidence type="ECO:0000313" key="4">
    <source>
        <dbReference type="EMBL" id="REC64716.1"/>
    </source>
</evidence>
<accession>A0A3D9CG45</accession>
<dbReference type="Gene3D" id="2.60.120.200">
    <property type="match status" value="1"/>
</dbReference>
<organism evidence="4 5">
    <name type="scientific">Chryseobacterium flavum</name>
    <dbReference type="NCBI Taxonomy" id="415851"/>
    <lineage>
        <taxon>Bacteria</taxon>
        <taxon>Pseudomonadati</taxon>
        <taxon>Bacteroidota</taxon>
        <taxon>Flavobacteriia</taxon>
        <taxon>Flavobacteriales</taxon>
        <taxon>Weeksellaceae</taxon>
        <taxon>Chryseobacterium group</taxon>
        <taxon>Chryseobacterium</taxon>
    </lineage>
</organism>
<feature type="domain" description="Secretion system C-terminal sorting" evidence="3">
    <location>
        <begin position="211"/>
        <end position="263"/>
    </location>
</feature>
<dbReference type="AlphaFoldDB" id="A0A3D9CG45"/>
<dbReference type="InterPro" id="IPR026444">
    <property type="entry name" value="Secre_tail"/>
</dbReference>
<name>A0A3D9CG45_9FLAO</name>
<dbReference type="RefSeq" id="WP_115964144.1">
    <property type="nucleotide sequence ID" value="NZ_CBCRVL010000024.1"/>
</dbReference>
<feature type="chain" id="PRO_5017666762" description="Secretion system C-terminal sorting domain-containing protein" evidence="2">
    <location>
        <begin position="20"/>
        <end position="265"/>
    </location>
</feature>
<reference evidence="4 5" key="1">
    <citation type="journal article" date="2007" name="Int. J. Syst. Evol. Microbiol.">
        <title>Chryseobacterium flavum sp. nov., isolated from polluted soil.</title>
        <authorList>
            <person name="Zhou Y."/>
            <person name="Dong J."/>
            <person name="Wang X."/>
            <person name="Huang X."/>
            <person name="Zhang K.Y."/>
            <person name="Zhang Y.Q."/>
            <person name="Guo Y.F."/>
            <person name="Lai R."/>
            <person name="Li W.J."/>
        </authorList>
    </citation>
    <scope>NUCLEOTIDE SEQUENCE [LARGE SCALE GENOMIC DNA]</scope>
    <source>
        <strain evidence="4 5">KCTC 12877</strain>
    </source>
</reference>
<gene>
    <name evidence="4" type="ORF">DRF59_19655</name>
</gene>
<dbReference type="NCBIfam" id="TIGR04183">
    <property type="entry name" value="Por_Secre_tail"/>
    <property type="match status" value="1"/>
</dbReference>
<keyword evidence="1 2" id="KW-0732">Signal</keyword>
<evidence type="ECO:0000259" key="3">
    <source>
        <dbReference type="Pfam" id="PF18962"/>
    </source>
</evidence>
<evidence type="ECO:0000256" key="2">
    <source>
        <dbReference type="SAM" id="SignalP"/>
    </source>
</evidence>
<dbReference type="Proteomes" id="UP000256769">
    <property type="component" value="Unassembled WGS sequence"/>
</dbReference>
<protein>
    <recommendedName>
        <fullName evidence="3">Secretion system C-terminal sorting domain-containing protein</fullName>
    </recommendedName>
</protein>
<dbReference type="EMBL" id="QNUE01000026">
    <property type="protein sequence ID" value="REC64716.1"/>
    <property type="molecule type" value="Genomic_DNA"/>
</dbReference>
<dbReference type="Pfam" id="PF18962">
    <property type="entry name" value="Por_Secre_tail"/>
    <property type="match status" value="1"/>
</dbReference>